<comment type="similarity">
    <text evidence="2">Belongs to the amino acid-polyamine-organocation (APC) superfamily. Spore germination protein (SGP) (TC 2.A.3.9) family.</text>
</comment>
<evidence type="ECO:0000256" key="2">
    <source>
        <dbReference type="ARBA" id="ARBA00007998"/>
    </source>
</evidence>
<dbReference type="AlphaFoldDB" id="A0A150L0L7"/>
<dbReference type="EMBL" id="LQYN01000054">
    <property type="protein sequence ID" value="KYD05820.1"/>
    <property type="molecule type" value="Genomic_DNA"/>
</dbReference>
<dbReference type="Pfam" id="PF03845">
    <property type="entry name" value="Spore_permease"/>
    <property type="match status" value="1"/>
</dbReference>
<comment type="caution">
    <text evidence="8">The sequence shown here is derived from an EMBL/GenBank/DDBJ whole genome shotgun (WGS) entry which is preliminary data.</text>
</comment>
<proteinExistence type="inferred from homology"/>
<dbReference type="PANTHER" id="PTHR34975:SF2">
    <property type="entry name" value="SPORE GERMINATION PROTEIN A2"/>
    <property type="match status" value="1"/>
</dbReference>
<evidence type="ECO:0000256" key="1">
    <source>
        <dbReference type="ARBA" id="ARBA00004141"/>
    </source>
</evidence>
<protein>
    <submittedName>
        <fullName evidence="8">Uncharacterized protein</fullName>
    </submittedName>
</protein>
<keyword evidence="6" id="KW-1133">Transmembrane helix</keyword>
<keyword evidence="9" id="KW-1185">Reference proteome</keyword>
<evidence type="ECO:0000256" key="6">
    <source>
        <dbReference type="ARBA" id="ARBA00022989"/>
    </source>
</evidence>
<name>A0A150L0L7_9BACI</name>
<evidence type="ECO:0000256" key="3">
    <source>
        <dbReference type="ARBA" id="ARBA00022448"/>
    </source>
</evidence>
<evidence type="ECO:0000256" key="5">
    <source>
        <dbReference type="ARBA" id="ARBA00022692"/>
    </source>
</evidence>
<organism evidence="8 9">
    <name type="scientific">Heyndrickxia sporothermodurans</name>
    <dbReference type="NCBI Taxonomy" id="46224"/>
    <lineage>
        <taxon>Bacteria</taxon>
        <taxon>Bacillati</taxon>
        <taxon>Bacillota</taxon>
        <taxon>Bacilli</taxon>
        <taxon>Bacillales</taxon>
        <taxon>Bacillaceae</taxon>
        <taxon>Heyndrickxia</taxon>
    </lineage>
</organism>
<evidence type="ECO:0000313" key="9">
    <source>
        <dbReference type="Proteomes" id="UP000075666"/>
    </source>
</evidence>
<evidence type="ECO:0000256" key="4">
    <source>
        <dbReference type="ARBA" id="ARBA00022544"/>
    </source>
</evidence>
<dbReference type="STRING" id="46224.B4102_3142"/>
<dbReference type="Proteomes" id="UP000075666">
    <property type="component" value="Unassembled WGS sequence"/>
</dbReference>
<keyword evidence="3" id="KW-0813">Transport</keyword>
<keyword evidence="5" id="KW-0812">Transmembrane</keyword>
<gene>
    <name evidence="8" type="ORF">B4102_3142</name>
</gene>
<reference evidence="8 9" key="1">
    <citation type="submission" date="2016-01" db="EMBL/GenBank/DDBJ databases">
        <title>Genome Sequences of Twelve Sporeforming Bacillus Species Isolated from Foods.</title>
        <authorList>
            <person name="Berendsen E.M."/>
            <person name="Wells-Bennik M.H."/>
            <person name="Krawcyk A.O."/>
            <person name="De Jong A."/>
            <person name="Holsappel S."/>
            <person name="Eijlander R.T."/>
            <person name="Kuipers O.P."/>
        </authorList>
    </citation>
    <scope>NUCLEOTIDE SEQUENCE [LARGE SCALE GENOMIC DNA]</scope>
    <source>
        <strain evidence="8 9">B4102</strain>
    </source>
</reference>
<dbReference type="GO" id="GO:0009847">
    <property type="term" value="P:spore germination"/>
    <property type="evidence" value="ECO:0007669"/>
    <property type="project" value="InterPro"/>
</dbReference>
<dbReference type="GeneID" id="62497991"/>
<evidence type="ECO:0000313" key="8">
    <source>
        <dbReference type="EMBL" id="KYD05820.1"/>
    </source>
</evidence>
<evidence type="ECO:0000256" key="7">
    <source>
        <dbReference type="ARBA" id="ARBA00023136"/>
    </source>
</evidence>
<dbReference type="RefSeq" id="WP_066231673.1">
    <property type="nucleotide sequence ID" value="NZ_LQYN01000054.1"/>
</dbReference>
<sequence length="360" mass="41785">MNRYFLYLVLINMLINVIMFVPKILIEYRFDGTVMGILIAIPISLSLTFLFTKAMSKFPERGFPEIFDSSQYRLLKVICFSIMQFLWFSAGLITLLEFIDILNRFINPEFPKLMILAIYLAAICFVIQLPTERVMYLLEIVLFINTPLIGFIIFKAYTNENISWDAILEVGTHLFEVPNLKVIGTATYVFSGFTNLIIFNRLIKKRLSNWNFLTIFLLGWVSLFTTFFIPIGFNGADQTQEFLYPWITTSDSIRMVYSPIERVIFLFLIFYMSIVLISVSVHWHVAFELMKGTFKKKSSKKQNGAIIALYICVSIAGVIFTNTVLLNTFTSYWMVIRFIVEILFVASFCLWARRGTLSKK</sequence>
<dbReference type="GO" id="GO:0016020">
    <property type="term" value="C:membrane"/>
    <property type="evidence" value="ECO:0007669"/>
    <property type="project" value="UniProtKB-SubCell"/>
</dbReference>
<accession>A0A150L0L7</accession>
<dbReference type="PATRIC" id="fig|46224.3.peg.3112"/>
<dbReference type="PANTHER" id="PTHR34975">
    <property type="entry name" value="SPORE GERMINATION PROTEIN A2"/>
    <property type="match status" value="1"/>
</dbReference>
<keyword evidence="7" id="KW-0472">Membrane</keyword>
<dbReference type="OrthoDB" id="2930450at2"/>
<keyword evidence="4" id="KW-0309">Germination</keyword>
<dbReference type="InterPro" id="IPR004761">
    <property type="entry name" value="Spore_GerAB"/>
</dbReference>
<comment type="subcellular location">
    <subcellularLocation>
        <location evidence="1">Membrane</location>
        <topology evidence="1">Multi-pass membrane protein</topology>
    </subcellularLocation>
</comment>